<dbReference type="Gene3D" id="3.90.1170.50">
    <property type="entry name" value="Aldehyde oxidase/xanthine dehydrogenase, a/b hammerhead"/>
    <property type="match status" value="1"/>
</dbReference>
<dbReference type="InterPro" id="IPR037165">
    <property type="entry name" value="AldOxase/xan_DH_Mopterin-bd_sf"/>
</dbReference>
<dbReference type="PANTHER" id="PTHR11908:SF157">
    <property type="entry name" value="XANTHINE DEHYDROGENASE SUBUNIT D-RELATED"/>
    <property type="match status" value="1"/>
</dbReference>
<dbReference type="CDD" id="cd00207">
    <property type="entry name" value="fer2"/>
    <property type="match status" value="1"/>
</dbReference>
<dbReference type="InterPro" id="IPR036884">
    <property type="entry name" value="2Fe-2S-bd_dom_sf"/>
</dbReference>
<dbReference type="InterPro" id="IPR008274">
    <property type="entry name" value="AldOxase/xan_DH_MoCoBD1"/>
</dbReference>
<evidence type="ECO:0000313" key="6">
    <source>
        <dbReference type="EMBL" id="MBB6167403.1"/>
    </source>
</evidence>
<dbReference type="InterPro" id="IPR012675">
    <property type="entry name" value="Beta-grasp_dom_sf"/>
</dbReference>
<dbReference type="Pfam" id="PF02738">
    <property type="entry name" value="MoCoBD_1"/>
    <property type="match status" value="1"/>
</dbReference>
<dbReference type="SMART" id="SM01008">
    <property type="entry name" value="Ald_Xan_dh_C"/>
    <property type="match status" value="1"/>
</dbReference>
<keyword evidence="3" id="KW-0560">Oxidoreductase</keyword>
<dbReference type="Gene3D" id="3.30.365.10">
    <property type="entry name" value="Aldehyde oxidase/xanthine dehydrogenase, molybdopterin binding domain"/>
    <property type="match status" value="4"/>
</dbReference>
<evidence type="ECO:0000256" key="2">
    <source>
        <dbReference type="ARBA" id="ARBA00022723"/>
    </source>
</evidence>
<organism evidence="6 7">
    <name type="scientific">Chelatococcus composti</name>
    <dbReference type="NCBI Taxonomy" id="1743235"/>
    <lineage>
        <taxon>Bacteria</taxon>
        <taxon>Pseudomonadati</taxon>
        <taxon>Pseudomonadota</taxon>
        <taxon>Alphaproteobacteria</taxon>
        <taxon>Hyphomicrobiales</taxon>
        <taxon>Chelatococcaceae</taxon>
        <taxon>Chelatococcus</taxon>
    </lineage>
</organism>
<dbReference type="Pfam" id="PF20256">
    <property type="entry name" value="MoCoBD_2"/>
    <property type="match status" value="1"/>
</dbReference>
<keyword evidence="2" id="KW-0479">Metal-binding</keyword>
<dbReference type="InterPro" id="IPR046867">
    <property type="entry name" value="AldOxase/xan_DH_MoCoBD2"/>
</dbReference>
<dbReference type="SUPFAM" id="SSF54292">
    <property type="entry name" value="2Fe-2S ferredoxin-like"/>
    <property type="match status" value="1"/>
</dbReference>
<dbReference type="SUPFAM" id="SSF56003">
    <property type="entry name" value="Molybdenum cofactor-binding domain"/>
    <property type="match status" value="1"/>
</dbReference>
<gene>
    <name evidence="6" type="ORF">HNQ73_001021</name>
</gene>
<evidence type="ECO:0000313" key="7">
    <source>
        <dbReference type="Proteomes" id="UP000588017"/>
    </source>
</evidence>
<dbReference type="AlphaFoldDB" id="A0A841KD77"/>
<dbReference type="InterPro" id="IPR036856">
    <property type="entry name" value="Ald_Oxase/Xan_DH_a/b_sf"/>
</dbReference>
<evidence type="ECO:0000256" key="1">
    <source>
        <dbReference type="ARBA" id="ARBA00006849"/>
    </source>
</evidence>
<dbReference type="InterPro" id="IPR000674">
    <property type="entry name" value="Ald_Oxase/Xan_DH_a/b"/>
</dbReference>
<dbReference type="EMBL" id="JACHEH010000002">
    <property type="protein sequence ID" value="MBB6167403.1"/>
    <property type="molecule type" value="Genomic_DNA"/>
</dbReference>
<dbReference type="Pfam" id="PF01799">
    <property type="entry name" value="Fer2_2"/>
    <property type="match status" value="1"/>
</dbReference>
<dbReference type="SUPFAM" id="SSF47741">
    <property type="entry name" value="CO dehydrogenase ISP C-domain like"/>
    <property type="match status" value="1"/>
</dbReference>
<keyword evidence="7" id="KW-1185">Reference proteome</keyword>
<dbReference type="Pfam" id="PF00111">
    <property type="entry name" value="Fer2"/>
    <property type="match status" value="1"/>
</dbReference>
<dbReference type="InterPro" id="IPR036010">
    <property type="entry name" value="2Fe-2S_ferredoxin-like_sf"/>
</dbReference>
<reference evidence="6 7" key="1">
    <citation type="submission" date="2020-08" db="EMBL/GenBank/DDBJ databases">
        <title>Genomic Encyclopedia of Type Strains, Phase IV (KMG-IV): sequencing the most valuable type-strain genomes for metagenomic binning, comparative biology and taxonomic classification.</title>
        <authorList>
            <person name="Goeker M."/>
        </authorList>
    </citation>
    <scope>NUCLEOTIDE SEQUENCE [LARGE SCALE GENOMIC DNA]</scope>
    <source>
        <strain evidence="6 7">DSM 101465</strain>
    </source>
</reference>
<dbReference type="InterPro" id="IPR002888">
    <property type="entry name" value="2Fe-2S-bd"/>
</dbReference>
<comment type="similarity">
    <text evidence="1">Belongs to the xanthine dehydrogenase family.</text>
</comment>
<dbReference type="RefSeq" id="WP_183332893.1">
    <property type="nucleotide sequence ID" value="NZ_BMHX01000002.1"/>
</dbReference>
<dbReference type="Gene3D" id="1.10.150.120">
    <property type="entry name" value="[2Fe-2S]-binding domain"/>
    <property type="match status" value="1"/>
</dbReference>
<dbReference type="PROSITE" id="PS51085">
    <property type="entry name" value="2FE2S_FER_2"/>
    <property type="match status" value="1"/>
</dbReference>
<dbReference type="GO" id="GO:0051537">
    <property type="term" value="F:2 iron, 2 sulfur cluster binding"/>
    <property type="evidence" value="ECO:0007669"/>
    <property type="project" value="InterPro"/>
</dbReference>
<dbReference type="InterPro" id="IPR001041">
    <property type="entry name" value="2Fe-2S_ferredoxin-type"/>
</dbReference>
<dbReference type="InterPro" id="IPR006058">
    <property type="entry name" value="2Fe2S_fd_BS"/>
</dbReference>
<comment type="caution">
    <text evidence="6">The sequence shown here is derived from an EMBL/GenBank/DDBJ whole genome shotgun (WGS) entry which is preliminary data.</text>
</comment>
<dbReference type="PANTHER" id="PTHR11908">
    <property type="entry name" value="XANTHINE DEHYDROGENASE"/>
    <property type="match status" value="1"/>
</dbReference>
<dbReference type="Gene3D" id="3.10.20.30">
    <property type="match status" value="1"/>
</dbReference>
<dbReference type="GO" id="GO:0005506">
    <property type="term" value="F:iron ion binding"/>
    <property type="evidence" value="ECO:0007669"/>
    <property type="project" value="InterPro"/>
</dbReference>
<dbReference type="GO" id="GO:0016491">
    <property type="term" value="F:oxidoreductase activity"/>
    <property type="evidence" value="ECO:0007669"/>
    <property type="project" value="UniProtKB-KW"/>
</dbReference>
<protein>
    <submittedName>
        <fullName evidence="6">CO/xanthine dehydrogenase Mo-binding subunit/aerobic-type carbon monoxide dehydrogenase small subunit (CoxS/CutS family)</fullName>
    </submittedName>
</protein>
<feature type="domain" description="2Fe-2S ferredoxin-type" evidence="5">
    <location>
        <begin position="12"/>
        <end position="88"/>
    </location>
</feature>
<dbReference type="Pfam" id="PF01315">
    <property type="entry name" value="Ald_Xan_dh_C"/>
    <property type="match status" value="1"/>
</dbReference>
<name>A0A841KD77_9HYPH</name>
<proteinExistence type="inferred from homology"/>
<evidence type="ECO:0000259" key="5">
    <source>
        <dbReference type="PROSITE" id="PS51085"/>
    </source>
</evidence>
<accession>A0A841KD77</accession>
<dbReference type="Proteomes" id="UP000588017">
    <property type="component" value="Unassembled WGS sequence"/>
</dbReference>
<sequence length="925" mass="96825">MLDRVATTESRAGVALTVNGRTVEVPASPAARLSKVLRDDLGLTGTKVGCDAGDCGACSVLVDGEAVCSCLVAAGQVEGRQITTVEGLPAGHPVAARLQEAFLRHGAAQCGICTPGMLVAAVALLSRNERPSETEVLDAIGGVLCRCTGYRKIIAAILDVANEAQPEVLPEGGGAIGARIRRLDGLKKVRGADIFGADEAPADALVLKAVRSPYHRAAFTFGDIDAFLARHPGIVRVITAKDVPGENCYGVIPPFADQPVFAEKETRFRGEAVAAIVGEAAAMAALDLSDFPVSWQELPANTTIDAALADGAPLVHANRPGNILVGGRVVRGDVDAALATADVVVEGEFETGFVEHAYIEPEAGFARRVGDRIEVQACTQAPYMDRDDVARVLGIAPEAVRIIPTAVGGGFGSKLDLSVQPFIAIAAWLLDRPVRMTYTRPESIMTTTKRHPARIRARAGATRDGRLVGFDFFGDFNTGAYSSWGPTVANRVPVHASGPYYVPHYRALTRAVHTHLVPAGAFRGFGVPQASIAQEQLYDELADRIGMDRLEFRLRNALRADQPTVTGQVLGEGVGIRACFEALVPHWQRARAEAAAFNAGSQGHLRRGVGVAGMWYGCGNTSLPNPSTIRVGLKRDGRIALHQGAVDIGQGSNTVITQICADALGAPIARFDLVSADTDLTPDAGKTSASRQTFVTGKAAELAGRELRAAILRLANAGEGATVTFADGAVVVRDGGHERTIALADLPTDEHGYVLTGEATFDPPTSPLDADGQGIPYAVYGFGAHMAEVVVDTELGTVKVLKITAAHDVGRAINPTLVEGQIEGGAAQGLGLALMEEFFPGKGENLHDYLIPSAGDMPPVESILVEDASPVGPFGAKGIGEQALIPTAPAILNAIHDATGVRIRRVPATPDRVRAALLAATSARG</sequence>
<dbReference type="InterPro" id="IPR016208">
    <property type="entry name" value="Ald_Oxase/xanthine_DH-like"/>
</dbReference>
<evidence type="ECO:0000256" key="3">
    <source>
        <dbReference type="ARBA" id="ARBA00023002"/>
    </source>
</evidence>
<dbReference type="PROSITE" id="PS00197">
    <property type="entry name" value="2FE2S_FER_1"/>
    <property type="match status" value="1"/>
</dbReference>
<keyword evidence="4" id="KW-0408">Iron</keyword>
<evidence type="ECO:0000256" key="4">
    <source>
        <dbReference type="ARBA" id="ARBA00023004"/>
    </source>
</evidence>
<dbReference type="SUPFAM" id="SSF54665">
    <property type="entry name" value="CO dehydrogenase molybdoprotein N-domain-like"/>
    <property type="match status" value="1"/>
</dbReference>